<dbReference type="AlphaFoldDB" id="A0A7L4HFF0"/>
<comment type="similarity">
    <text evidence="1">Belongs to the TCTP family.</text>
</comment>
<dbReference type="Pfam" id="PF00838">
    <property type="entry name" value="TCTP"/>
    <property type="match status" value="1"/>
</dbReference>
<dbReference type="Proteomes" id="UP000584326">
    <property type="component" value="Unassembled WGS sequence"/>
</dbReference>
<evidence type="ECO:0000313" key="4">
    <source>
        <dbReference type="Proteomes" id="UP000584326"/>
    </source>
</evidence>
<feature type="non-terminal residue" evidence="3">
    <location>
        <position position="65"/>
    </location>
</feature>
<dbReference type="InterPro" id="IPR011057">
    <property type="entry name" value="Mss4-like_sf"/>
</dbReference>
<evidence type="ECO:0000256" key="1">
    <source>
        <dbReference type="PROSITE-ProRule" id="PRU01133"/>
    </source>
</evidence>
<dbReference type="EMBL" id="VZTK01128486">
    <property type="protein sequence ID" value="NXX24004.1"/>
    <property type="molecule type" value="Genomic_DNA"/>
</dbReference>
<evidence type="ECO:0000259" key="2">
    <source>
        <dbReference type="PROSITE" id="PS51797"/>
    </source>
</evidence>
<feature type="domain" description="TCTP" evidence="2">
    <location>
        <begin position="1"/>
        <end position="65"/>
    </location>
</feature>
<name>A0A7L4HFF0_PODST</name>
<organism evidence="3 4">
    <name type="scientific">Podargus strigoides</name>
    <name type="common">Tawny frogmouth</name>
    <name type="synonym">Caprimulgus strigoides</name>
    <dbReference type="NCBI Taxonomy" id="8905"/>
    <lineage>
        <taxon>Eukaryota</taxon>
        <taxon>Metazoa</taxon>
        <taxon>Chordata</taxon>
        <taxon>Craniata</taxon>
        <taxon>Vertebrata</taxon>
        <taxon>Euteleostomi</taxon>
        <taxon>Archelosauria</taxon>
        <taxon>Archosauria</taxon>
        <taxon>Dinosauria</taxon>
        <taxon>Saurischia</taxon>
        <taxon>Theropoda</taxon>
        <taxon>Coelurosauria</taxon>
        <taxon>Aves</taxon>
        <taxon>Neognathae</taxon>
        <taxon>Neoaves</taxon>
        <taxon>Strisores</taxon>
        <taxon>Caprimulgiformes</taxon>
        <taxon>Podargidae</taxon>
        <taxon>Podargus</taxon>
    </lineage>
</organism>
<dbReference type="OrthoDB" id="10248936at2759"/>
<gene>
    <name evidence="3" type="primary">Tctp</name>
    <name evidence="3" type="ORF">PODSTR_R15133</name>
</gene>
<proteinExistence type="inferred from homology"/>
<comment type="caution">
    <text evidence="3">The sequence shown here is derived from an EMBL/GenBank/DDBJ whole genome shotgun (WGS) entry which is preliminary data.</text>
</comment>
<evidence type="ECO:0000313" key="3">
    <source>
        <dbReference type="EMBL" id="NXX24004.1"/>
    </source>
</evidence>
<keyword evidence="4" id="KW-1185">Reference proteome</keyword>
<reference evidence="3 4" key="1">
    <citation type="submission" date="2020-02" db="EMBL/GenBank/DDBJ databases">
        <title>Bird 10,000 Genomes (B10K) Project - Family phase.</title>
        <authorList>
            <person name="Zhang G."/>
        </authorList>
    </citation>
    <scope>NUCLEOTIDE SEQUENCE [LARGE SCALE GENOMIC DNA]</scope>
    <source>
        <strain evidence="3">B10K-DU-001-40</strain>
        <tissue evidence="3">Muscle</tissue>
    </source>
</reference>
<dbReference type="InterPro" id="IPR034737">
    <property type="entry name" value="TCTP"/>
</dbReference>
<dbReference type="PROSITE" id="PS51797">
    <property type="entry name" value="TCTP_3"/>
    <property type="match status" value="1"/>
</dbReference>
<dbReference type="Gene3D" id="2.170.150.10">
    <property type="entry name" value="Metal Binding Protein, Guanine Nucleotide Exchange Factor, Chain A"/>
    <property type="match status" value="1"/>
</dbReference>
<dbReference type="PRINTS" id="PR01653">
    <property type="entry name" value="TCTPROTEIN"/>
</dbReference>
<sequence length="65" mass="7298">LASDSFPMKLVDGLIWEFKGRQVVRKEGEILLPGANPSAEGEDDDEVNDECVERGIDFVLNHRLQ</sequence>
<dbReference type="SUPFAM" id="SSF51316">
    <property type="entry name" value="Mss4-like"/>
    <property type="match status" value="1"/>
</dbReference>
<accession>A0A7L4HFF0</accession>
<dbReference type="InterPro" id="IPR011323">
    <property type="entry name" value="Mss4/transl-control_tumour"/>
</dbReference>
<protein>
    <submittedName>
        <fullName evidence="3">TCTP protein</fullName>
    </submittedName>
</protein>
<dbReference type="InterPro" id="IPR018105">
    <property type="entry name" value="Translational_control_tumour_p"/>
</dbReference>
<feature type="non-terminal residue" evidence="3">
    <location>
        <position position="1"/>
    </location>
</feature>